<dbReference type="PROSITE" id="PS51000">
    <property type="entry name" value="HTH_DEOR_2"/>
    <property type="match status" value="1"/>
</dbReference>
<dbReference type="Pfam" id="PF13749">
    <property type="entry name" value="HATPase_c_4"/>
    <property type="match status" value="1"/>
</dbReference>
<dbReference type="EMBL" id="WCRY01000023">
    <property type="protein sequence ID" value="KAB4477122.1"/>
    <property type="molecule type" value="Genomic_DNA"/>
</dbReference>
<accession>A0A0P0F8N3</accession>
<name>A0A0P0F8N3_BACT4</name>
<dbReference type="InterPro" id="IPR036390">
    <property type="entry name" value="WH_DNA-bd_sf"/>
</dbReference>
<evidence type="ECO:0000256" key="2">
    <source>
        <dbReference type="ARBA" id="ARBA00023163"/>
    </source>
</evidence>
<dbReference type="RefSeq" id="WP_011109168.1">
    <property type="nucleotide sequence ID" value="NZ_CAXKYD010000013.1"/>
</dbReference>
<dbReference type="GeneID" id="60925403"/>
<dbReference type="InterPro" id="IPR013196">
    <property type="entry name" value="HTH_11"/>
</dbReference>
<dbReference type="SMART" id="SM00420">
    <property type="entry name" value="HTH_DEOR"/>
    <property type="match status" value="1"/>
</dbReference>
<organism evidence="3 4">
    <name type="scientific">Bacteroides thetaiotaomicron</name>
    <dbReference type="NCBI Taxonomy" id="818"/>
    <lineage>
        <taxon>Bacteria</taxon>
        <taxon>Pseudomonadati</taxon>
        <taxon>Bacteroidota</taxon>
        <taxon>Bacteroidia</taxon>
        <taxon>Bacteroidales</taxon>
        <taxon>Bacteroidaceae</taxon>
        <taxon>Bacteroides</taxon>
    </lineage>
</organism>
<dbReference type="Pfam" id="PF04326">
    <property type="entry name" value="SLFN_AlbA_2"/>
    <property type="match status" value="1"/>
</dbReference>
<dbReference type="Gene3D" id="3.30.565.60">
    <property type="match status" value="1"/>
</dbReference>
<reference evidence="3 4" key="1">
    <citation type="journal article" date="2019" name="Nat. Med.">
        <title>A library of human gut bacterial isolates paired with longitudinal multiomics data enables mechanistic microbiome research.</title>
        <authorList>
            <person name="Poyet M."/>
            <person name="Groussin M."/>
            <person name="Gibbons S.M."/>
            <person name="Avila-Pacheco J."/>
            <person name="Jiang X."/>
            <person name="Kearney S.M."/>
            <person name="Perrotta A.R."/>
            <person name="Berdy B."/>
            <person name="Zhao S."/>
            <person name="Lieberman T.D."/>
            <person name="Swanson P.K."/>
            <person name="Smith M."/>
            <person name="Roesemann S."/>
            <person name="Alexander J.E."/>
            <person name="Rich S.A."/>
            <person name="Livny J."/>
            <person name="Vlamakis H."/>
            <person name="Clish C."/>
            <person name="Bullock K."/>
            <person name="Deik A."/>
            <person name="Scott J."/>
            <person name="Pierce K.A."/>
            <person name="Xavier R.J."/>
            <person name="Alm E.J."/>
        </authorList>
    </citation>
    <scope>NUCLEOTIDE SEQUENCE [LARGE SCALE GENOMIC DNA]</scope>
    <source>
        <strain evidence="3 4">BIOML-A162</strain>
    </source>
</reference>
<dbReference type="Gene3D" id="3.30.950.30">
    <property type="entry name" value="Schlafen, AAA domain"/>
    <property type="match status" value="1"/>
</dbReference>
<evidence type="ECO:0000313" key="3">
    <source>
        <dbReference type="EMBL" id="KAB4477122.1"/>
    </source>
</evidence>
<dbReference type="Pfam" id="PF08279">
    <property type="entry name" value="HTH_11"/>
    <property type="match status" value="1"/>
</dbReference>
<dbReference type="PANTHER" id="PTHR30595:SF6">
    <property type="entry name" value="SCHLAFEN ALBA-2 DOMAIN-CONTAINING PROTEIN"/>
    <property type="match status" value="1"/>
</dbReference>
<dbReference type="Proteomes" id="UP000436858">
    <property type="component" value="Unassembled WGS sequence"/>
</dbReference>
<dbReference type="InterPro" id="IPR007421">
    <property type="entry name" value="Schlafen_AlbA_2_dom"/>
</dbReference>
<dbReference type="OMA" id="IVRECPH"/>
<evidence type="ECO:0000256" key="1">
    <source>
        <dbReference type="ARBA" id="ARBA00023015"/>
    </source>
</evidence>
<comment type="caution">
    <text evidence="3">The sequence shown here is derived from an EMBL/GenBank/DDBJ whole genome shotgun (WGS) entry which is preliminary data.</text>
</comment>
<dbReference type="SUPFAM" id="SSF46785">
    <property type="entry name" value="Winged helix' DNA-binding domain"/>
    <property type="match status" value="1"/>
</dbReference>
<evidence type="ECO:0000313" key="4">
    <source>
        <dbReference type="Proteomes" id="UP000436858"/>
    </source>
</evidence>
<dbReference type="InterPro" id="IPR036388">
    <property type="entry name" value="WH-like_DNA-bd_sf"/>
</dbReference>
<keyword evidence="2" id="KW-0804">Transcription</keyword>
<keyword evidence="1" id="KW-0805">Transcription regulation</keyword>
<dbReference type="InterPro" id="IPR001034">
    <property type="entry name" value="DeoR_HTH"/>
</dbReference>
<dbReference type="AlphaFoldDB" id="A0A0P0F8N3"/>
<proteinExistence type="predicted"/>
<protein>
    <submittedName>
        <fullName evidence="3">HTH domain-containing protein</fullName>
    </submittedName>
</protein>
<dbReference type="PANTHER" id="PTHR30595">
    <property type="entry name" value="GLPR-RELATED TRANSCRIPTIONAL REPRESSOR"/>
    <property type="match status" value="1"/>
</dbReference>
<dbReference type="GO" id="GO:0003700">
    <property type="term" value="F:DNA-binding transcription factor activity"/>
    <property type="evidence" value="ECO:0007669"/>
    <property type="project" value="InterPro"/>
</dbReference>
<dbReference type="InterPro" id="IPR038475">
    <property type="entry name" value="RecG_C_sf"/>
</dbReference>
<dbReference type="DNASU" id="1074766"/>
<dbReference type="KEGG" id="btho:Btheta7330_03878"/>
<sequence length="493" mass="57351">MTEQDIYKLLADGERVTLECKKAQNGVPNSLWETYSAFANTNGGILLLGVYENVAEKDSLMRFTITGVEDADKIRKDLWNTINSREKVNVNLLHDEDVQTISVNGKEVIAINVPRADYNLRPVYINNNLMRGTYRRNHEGDYHCTEQMIKMMVRDAYEDGNDRMFLEYYTMDDIDIPTLEGYRVMFKTNNPEHIWNSLDHKEFLMQLGGYVVNRKDGTEGLTIAGLLMFGKGLPVRERFDYLRMDYIDKSNLIGDQRYSDRLTYDGTWENNLFNFIRMVVPRLTRDIPRPFQMDGIIRKDDTPQHKAVREAFTNMIIHADLMLNGLLRVEKYDDRFVLSNPGLLKLPVEQIYAGGESKARNQRMQHMLRMIGYGENLGSGFPLILSAWNEKHWLKPELVEQPELMQVKLILHIENRVYVTKDVTKDVTKELTERQQIILEFMQADGTITISEMSQKTNVTERTIKRDIESLTEKGILSREGGRKEGRWVIRKI</sequence>
<dbReference type="Gene3D" id="1.10.10.10">
    <property type="entry name" value="Winged helix-like DNA-binding domain superfamily/Winged helix DNA-binding domain"/>
    <property type="match status" value="1"/>
</dbReference>
<dbReference type="InterPro" id="IPR038461">
    <property type="entry name" value="Schlafen_AlbA_2_dom_sf"/>
</dbReference>
<gene>
    <name evidence="3" type="ORF">GAN91_20350</name>
</gene>